<dbReference type="InterPro" id="IPR007000">
    <property type="entry name" value="PLipase_B-like"/>
</dbReference>
<dbReference type="OrthoDB" id="443524at2759"/>
<dbReference type="GO" id="GO:0005576">
    <property type="term" value="C:extracellular region"/>
    <property type="evidence" value="ECO:0007669"/>
    <property type="project" value="TreeGrafter"/>
</dbReference>
<keyword evidence="4 7" id="KW-0442">Lipid degradation</keyword>
<dbReference type="PANTHER" id="PTHR12370">
    <property type="entry name" value="PHOSPHOLIPASE B-RELATED"/>
    <property type="match status" value="1"/>
</dbReference>
<evidence type="ECO:0000256" key="5">
    <source>
        <dbReference type="ARBA" id="ARBA00023098"/>
    </source>
</evidence>
<evidence type="ECO:0000313" key="9">
    <source>
        <dbReference type="Proteomes" id="UP001163046"/>
    </source>
</evidence>
<evidence type="ECO:0000256" key="3">
    <source>
        <dbReference type="ARBA" id="ARBA00022801"/>
    </source>
</evidence>
<keyword evidence="5 7" id="KW-0443">Lipid metabolism</keyword>
<protein>
    <recommendedName>
        <fullName evidence="7">Phospholipase B-like</fullName>
        <ecNumber evidence="7">3.1.1.-</ecNumber>
    </recommendedName>
</protein>
<dbReference type="Gene3D" id="3.60.60.30">
    <property type="match status" value="1"/>
</dbReference>
<dbReference type="PANTHER" id="PTHR12370:SF3">
    <property type="entry name" value="PHOSPHOLIPASE B-LIKE 2-RELATED"/>
    <property type="match status" value="1"/>
</dbReference>
<keyword evidence="3 7" id="KW-0378">Hydrolase</keyword>
<evidence type="ECO:0000256" key="2">
    <source>
        <dbReference type="ARBA" id="ARBA00022729"/>
    </source>
</evidence>
<evidence type="ECO:0000256" key="6">
    <source>
        <dbReference type="ARBA" id="ARBA00023180"/>
    </source>
</evidence>
<dbReference type="GO" id="GO:0009395">
    <property type="term" value="P:phospholipid catabolic process"/>
    <property type="evidence" value="ECO:0007669"/>
    <property type="project" value="TreeGrafter"/>
</dbReference>
<feature type="signal peptide" evidence="7">
    <location>
        <begin position="1"/>
        <end position="25"/>
    </location>
</feature>
<comment type="function">
    <text evidence="7">Putative phospholipase.</text>
</comment>
<dbReference type="EMBL" id="MU826829">
    <property type="protein sequence ID" value="KAJ7374077.1"/>
    <property type="molecule type" value="Genomic_DNA"/>
</dbReference>
<dbReference type="EC" id="3.1.1.-" evidence="7"/>
<comment type="similarity">
    <text evidence="1 7">Belongs to the phospholipase B-like family.</text>
</comment>
<feature type="chain" id="PRO_5041017604" description="Phospholipase B-like" evidence="7">
    <location>
        <begin position="26"/>
        <end position="335"/>
    </location>
</feature>
<organism evidence="8 9">
    <name type="scientific">Desmophyllum pertusum</name>
    <dbReference type="NCBI Taxonomy" id="174260"/>
    <lineage>
        <taxon>Eukaryota</taxon>
        <taxon>Metazoa</taxon>
        <taxon>Cnidaria</taxon>
        <taxon>Anthozoa</taxon>
        <taxon>Hexacorallia</taxon>
        <taxon>Scleractinia</taxon>
        <taxon>Caryophylliina</taxon>
        <taxon>Caryophylliidae</taxon>
        <taxon>Desmophyllum</taxon>
    </lineage>
</organism>
<gene>
    <name evidence="8" type="primary">PLBD2_1</name>
    <name evidence="8" type="ORF">OS493_009408</name>
</gene>
<dbReference type="GO" id="GO:0004620">
    <property type="term" value="F:phospholipase activity"/>
    <property type="evidence" value="ECO:0007669"/>
    <property type="project" value="InterPro"/>
</dbReference>
<sequence>MADGKFLRFLLFLLPFFVCIIDTNGKESLASVVLDSDGKSLIIKPGYDSSQSMVAWGKFRDDINSSGWSFFEVHSNASLPDKIQAMAVGMIEGSLTAELMYKGYQNTLAGYCDADPDFCKKLSTFLYANLNWIAEQIVNNPNDKYWYQISLILEQVDGIAQGYFHNKTFPHIPDLGYLLMQADGDLEDLEQVLGKKEVRHVFGSGSCSALIKLLPGNKDLYISQVTWTSYAQLLRVFKLYDVPFTVSGIKGDIIPGRKQSFSSYPGSVTSGDDFYMLSSGMVSQETTIGNSNPDLWKYVTEKGIVLEWMRTIVANRLARTTVEWAYLFSEHNSGT</sequence>
<dbReference type="AlphaFoldDB" id="A0A9W9Z2W7"/>
<accession>A0A9W9Z2W7</accession>
<reference evidence="8" key="1">
    <citation type="submission" date="2023-01" db="EMBL/GenBank/DDBJ databases">
        <title>Genome assembly of the deep-sea coral Lophelia pertusa.</title>
        <authorList>
            <person name="Herrera S."/>
            <person name="Cordes E."/>
        </authorList>
    </citation>
    <scope>NUCLEOTIDE SEQUENCE</scope>
    <source>
        <strain evidence="8">USNM1676648</strain>
        <tissue evidence="8">Polyp</tissue>
    </source>
</reference>
<evidence type="ECO:0000256" key="7">
    <source>
        <dbReference type="RuleBase" id="RU364138"/>
    </source>
</evidence>
<evidence type="ECO:0000256" key="4">
    <source>
        <dbReference type="ARBA" id="ARBA00022963"/>
    </source>
</evidence>
<dbReference type="Proteomes" id="UP001163046">
    <property type="component" value="Unassembled WGS sequence"/>
</dbReference>
<keyword evidence="9" id="KW-1185">Reference proteome</keyword>
<keyword evidence="2 7" id="KW-0732">Signal</keyword>
<keyword evidence="6" id="KW-0325">Glycoprotein</keyword>
<name>A0A9W9Z2W7_9CNID</name>
<proteinExistence type="inferred from homology"/>
<evidence type="ECO:0000256" key="1">
    <source>
        <dbReference type="ARBA" id="ARBA00007835"/>
    </source>
</evidence>
<evidence type="ECO:0000313" key="8">
    <source>
        <dbReference type="EMBL" id="KAJ7374077.1"/>
    </source>
</evidence>
<comment type="caution">
    <text evidence="8">The sequence shown here is derived from an EMBL/GenBank/DDBJ whole genome shotgun (WGS) entry which is preliminary data.</text>
</comment>
<dbReference type="Pfam" id="PF04916">
    <property type="entry name" value="Phospholip_B"/>
    <property type="match status" value="1"/>
</dbReference>